<proteinExistence type="predicted"/>
<dbReference type="AlphaFoldDB" id="A0A4C1X4M2"/>
<dbReference type="EMBL" id="BGZK01000711">
    <property type="protein sequence ID" value="GBP57195.1"/>
    <property type="molecule type" value="Genomic_DNA"/>
</dbReference>
<evidence type="ECO:0000256" key="1">
    <source>
        <dbReference type="SAM" id="MobiDB-lite"/>
    </source>
</evidence>
<reference evidence="2 3" key="1">
    <citation type="journal article" date="2019" name="Commun. Biol.">
        <title>The bagworm genome reveals a unique fibroin gene that provides high tensile strength.</title>
        <authorList>
            <person name="Kono N."/>
            <person name="Nakamura H."/>
            <person name="Ohtoshi R."/>
            <person name="Tomita M."/>
            <person name="Numata K."/>
            <person name="Arakawa K."/>
        </authorList>
    </citation>
    <scope>NUCLEOTIDE SEQUENCE [LARGE SCALE GENOMIC DNA]</scope>
</reference>
<protein>
    <submittedName>
        <fullName evidence="2">Uncharacterized protein</fullName>
    </submittedName>
</protein>
<keyword evidence="3" id="KW-1185">Reference proteome</keyword>
<feature type="compositionally biased region" description="Basic and acidic residues" evidence="1">
    <location>
        <begin position="62"/>
        <end position="75"/>
    </location>
</feature>
<evidence type="ECO:0000313" key="3">
    <source>
        <dbReference type="Proteomes" id="UP000299102"/>
    </source>
</evidence>
<sequence>MPPKLRLRGQEVEWLRAEPRGVCYAQFFDRTYRSEPKLPCIKAKSVLGSRTQYQHGTYSAPYHRESESKPNRASP</sequence>
<evidence type="ECO:0000313" key="2">
    <source>
        <dbReference type="EMBL" id="GBP57195.1"/>
    </source>
</evidence>
<feature type="region of interest" description="Disordered" evidence="1">
    <location>
        <begin position="52"/>
        <end position="75"/>
    </location>
</feature>
<comment type="caution">
    <text evidence="2">The sequence shown here is derived from an EMBL/GenBank/DDBJ whole genome shotgun (WGS) entry which is preliminary data.</text>
</comment>
<dbReference type="Proteomes" id="UP000299102">
    <property type="component" value="Unassembled WGS sequence"/>
</dbReference>
<accession>A0A4C1X4M2</accession>
<gene>
    <name evidence="2" type="ORF">EVAR_82906_1</name>
</gene>
<name>A0A4C1X4M2_EUMVA</name>
<organism evidence="2 3">
    <name type="scientific">Eumeta variegata</name>
    <name type="common">Bagworm moth</name>
    <name type="synonym">Eumeta japonica</name>
    <dbReference type="NCBI Taxonomy" id="151549"/>
    <lineage>
        <taxon>Eukaryota</taxon>
        <taxon>Metazoa</taxon>
        <taxon>Ecdysozoa</taxon>
        <taxon>Arthropoda</taxon>
        <taxon>Hexapoda</taxon>
        <taxon>Insecta</taxon>
        <taxon>Pterygota</taxon>
        <taxon>Neoptera</taxon>
        <taxon>Endopterygota</taxon>
        <taxon>Lepidoptera</taxon>
        <taxon>Glossata</taxon>
        <taxon>Ditrysia</taxon>
        <taxon>Tineoidea</taxon>
        <taxon>Psychidae</taxon>
        <taxon>Oiketicinae</taxon>
        <taxon>Eumeta</taxon>
    </lineage>
</organism>